<dbReference type="FunFam" id="3.40.50.2000:FF:000056">
    <property type="entry name" value="Glycosyltransferase"/>
    <property type="match status" value="1"/>
</dbReference>
<evidence type="ECO:0000256" key="3">
    <source>
        <dbReference type="ARBA" id="ARBA00012585"/>
    </source>
</evidence>
<gene>
    <name evidence="7" type="ORF">DCAF_LOCUS18128</name>
</gene>
<dbReference type="Proteomes" id="UP001314170">
    <property type="component" value="Unassembled WGS sequence"/>
</dbReference>
<reference evidence="7 8" key="1">
    <citation type="submission" date="2024-01" db="EMBL/GenBank/DDBJ databases">
        <authorList>
            <person name="Waweru B."/>
        </authorList>
    </citation>
    <scope>NUCLEOTIDE SEQUENCE [LARGE SCALE GENOMIC DNA]</scope>
</reference>
<dbReference type="AlphaFoldDB" id="A0AAV1S4R8"/>
<evidence type="ECO:0000256" key="2">
    <source>
        <dbReference type="ARBA" id="ARBA00009995"/>
    </source>
</evidence>
<keyword evidence="6" id="KW-0328">Glycosyltransferase</keyword>
<dbReference type="PROSITE" id="PS00375">
    <property type="entry name" value="UDPGT"/>
    <property type="match status" value="1"/>
</dbReference>
<evidence type="ECO:0000256" key="1">
    <source>
        <dbReference type="ARBA" id="ARBA00004935"/>
    </source>
</evidence>
<organism evidence="7 8">
    <name type="scientific">Dovyalis caffra</name>
    <dbReference type="NCBI Taxonomy" id="77055"/>
    <lineage>
        <taxon>Eukaryota</taxon>
        <taxon>Viridiplantae</taxon>
        <taxon>Streptophyta</taxon>
        <taxon>Embryophyta</taxon>
        <taxon>Tracheophyta</taxon>
        <taxon>Spermatophyta</taxon>
        <taxon>Magnoliopsida</taxon>
        <taxon>eudicotyledons</taxon>
        <taxon>Gunneridae</taxon>
        <taxon>Pentapetalae</taxon>
        <taxon>rosids</taxon>
        <taxon>fabids</taxon>
        <taxon>Malpighiales</taxon>
        <taxon>Salicaceae</taxon>
        <taxon>Flacourtieae</taxon>
        <taxon>Dovyalis</taxon>
    </lineage>
</organism>
<accession>A0AAV1S4R8</accession>
<sequence length="172" mass="19334">MAIILGGNMEAPSDHVNLQEVLPEGFIDRTAKIGKMIGWTPQIDILSHSSIGGFVSHCGWNSTLESIWFGVPIAALPLHAEQQLIAFQMIVELGLAVEIKMDYRLDLFNKDGDESTITAEEIERGIRCLMELDHGKRKKLKEMSEKSRKALMNSGSSYAWLSHFIQDDIKYE</sequence>
<comment type="similarity">
    <text evidence="2 6">Belongs to the UDP-glycosyltransferase family.</text>
</comment>
<dbReference type="Pfam" id="PF00201">
    <property type="entry name" value="UDPGT"/>
    <property type="match status" value="1"/>
</dbReference>
<proteinExistence type="inferred from homology"/>
<evidence type="ECO:0000256" key="5">
    <source>
        <dbReference type="ARBA" id="ARBA00047606"/>
    </source>
</evidence>
<dbReference type="PANTHER" id="PTHR48048">
    <property type="entry name" value="GLYCOSYLTRANSFERASE"/>
    <property type="match status" value="1"/>
</dbReference>
<dbReference type="EMBL" id="CAWUPB010001166">
    <property type="protein sequence ID" value="CAK7345168.1"/>
    <property type="molecule type" value="Genomic_DNA"/>
</dbReference>
<dbReference type="InterPro" id="IPR050481">
    <property type="entry name" value="UDP-glycosyltransf_plant"/>
</dbReference>
<comment type="pathway">
    <text evidence="1">Pigment biosynthesis; anthocyanin biosynthesis.</text>
</comment>
<evidence type="ECO:0000256" key="4">
    <source>
        <dbReference type="ARBA" id="ARBA00022679"/>
    </source>
</evidence>
<dbReference type="InterPro" id="IPR035595">
    <property type="entry name" value="UDP_glycos_trans_CS"/>
</dbReference>
<protein>
    <recommendedName>
        <fullName evidence="3">anthocyanidin 3-O-glucosyltransferase</fullName>
        <ecNumber evidence="3">2.4.1.115</ecNumber>
    </recommendedName>
</protein>
<keyword evidence="4 6" id="KW-0808">Transferase</keyword>
<dbReference type="GO" id="GO:0047213">
    <property type="term" value="F:anthocyanidin 3-O-glucosyltransferase activity"/>
    <property type="evidence" value="ECO:0007669"/>
    <property type="project" value="UniProtKB-EC"/>
</dbReference>
<dbReference type="CDD" id="cd03784">
    <property type="entry name" value="GT1_Gtf-like"/>
    <property type="match status" value="1"/>
</dbReference>
<dbReference type="PANTHER" id="PTHR48048:SF45">
    <property type="entry name" value="GLYCOSYLTRANSFERASE"/>
    <property type="match status" value="1"/>
</dbReference>
<keyword evidence="8" id="KW-1185">Reference proteome</keyword>
<dbReference type="Gene3D" id="3.40.50.2000">
    <property type="entry name" value="Glycogen Phosphorylase B"/>
    <property type="match status" value="1"/>
</dbReference>
<dbReference type="EC" id="2.4.1.115" evidence="3"/>
<comment type="caution">
    <text evidence="7">The sequence shown here is derived from an EMBL/GenBank/DDBJ whole genome shotgun (WGS) entry which is preliminary data.</text>
</comment>
<name>A0AAV1S4R8_9ROSI</name>
<evidence type="ECO:0000313" key="8">
    <source>
        <dbReference type="Proteomes" id="UP001314170"/>
    </source>
</evidence>
<evidence type="ECO:0000313" key="7">
    <source>
        <dbReference type="EMBL" id="CAK7345168.1"/>
    </source>
</evidence>
<comment type="catalytic activity">
    <reaction evidence="5">
        <text>an anthocyanidin + UDP-alpha-D-glucose + H(+) = an anthocyanidin 3-O-beta-D-glucoside + UDP</text>
        <dbReference type="Rhea" id="RHEA:20093"/>
        <dbReference type="ChEBI" id="CHEBI:15378"/>
        <dbReference type="ChEBI" id="CHEBI:16307"/>
        <dbReference type="ChEBI" id="CHEBI:58223"/>
        <dbReference type="ChEBI" id="CHEBI:58885"/>
        <dbReference type="ChEBI" id="CHEBI:143576"/>
        <dbReference type="EC" id="2.4.1.115"/>
    </reaction>
</comment>
<evidence type="ECO:0000256" key="6">
    <source>
        <dbReference type="RuleBase" id="RU003718"/>
    </source>
</evidence>
<dbReference type="SUPFAM" id="SSF53756">
    <property type="entry name" value="UDP-Glycosyltransferase/glycogen phosphorylase"/>
    <property type="match status" value="1"/>
</dbReference>
<dbReference type="InterPro" id="IPR002213">
    <property type="entry name" value="UDP_glucos_trans"/>
</dbReference>